<dbReference type="PANTHER" id="PTHR35866">
    <property type="entry name" value="PUTATIVE-RELATED"/>
    <property type="match status" value="1"/>
</dbReference>
<dbReference type="EMBL" id="BDGJ01000087">
    <property type="protein sequence ID" value="GAW92609.1"/>
    <property type="molecule type" value="Genomic_DNA"/>
</dbReference>
<organism evidence="1 2">
    <name type="scientific">Calderihabitans maritimus</name>
    <dbReference type="NCBI Taxonomy" id="1246530"/>
    <lineage>
        <taxon>Bacteria</taxon>
        <taxon>Bacillati</taxon>
        <taxon>Bacillota</taxon>
        <taxon>Clostridia</taxon>
        <taxon>Neomoorellales</taxon>
        <taxon>Calderihabitantaceae</taxon>
        <taxon>Calderihabitans</taxon>
    </lineage>
</organism>
<accession>A0A1Z5HSV0</accession>
<protein>
    <recommendedName>
        <fullName evidence="3">Fe-S oxidoreductase</fullName>
    </recommendedName>
</protein>
<dbReference type="Pfam" id="PF03692">
    <property type="entry name" value="CxxCxxCC"/>
    <property type="match status" value="1"/>
</dbReference>
<comment type="caution">
    <text evidence="1">The sequence shown here is derived from an EMBL/GenBank/DDBJ whole genome shotgun (WGS) entry which is preliminary data.</text>
</comment>
<reference evidence="2" key="1">
    <citation type="journal article" date="2017" name="Appl. Environ. Microbiol.">
        <title>Genomic analysis of Calderihabitans maritimus KKC1, a thermophilic hydrogenogenic carboxydotrophic bacterium isolated from marine sediment.</title>
        <authorList>
            <person name="Omae K."/>
            <person name="Yoneda Y."/>
            <person name="Fukuyama Y."/>
            <person name="Yoshida T."/>
            <person name="Sako Y."/>
        </authorList>
    </citation>
    <scope>NUCLEOTIDE SEQUENCE [LARGE SCALE GENOMIC DNA]</scope>
    <source>
        <strain evidence="2">KKC1</strain>
    </source>
</reference>
<dbReference type="OrthoDB" id="277831at2"/>
<gene>
    <name evidence="1" type="ORF">KKC1_17600</name>
</gene>
<name>A0A1Z5HSV0_9FIRM</name>
<evidence type="ECO:0008006" key="3">
    <source>
        <dbReference type="Google" id="ProtNLM"/>
    </source>
</evidence>
<dbReference type="AlphaFoldDB" id="A0A1Z5HSV0"/>
<dbReference type="PANTHER" id="PTHR35866:SF1">
    <property type="entry name" value="YKGJ FAMILY CYSTEINE CLUSTER PROTEIN"/>
    <property type="match status" value="1"/>
</dbReference>
<keyword evidence="2" id="KW-1185">Reference proteome</keyword>
<dbReference type="InterPro" id="IPR005358">
    <property type="entry name" value="Puta_zinc/iron-chelating_dom"/>
</dbReference>
<dbReference type="Proteomes" id="UP000197032">
    <property type="component" value="Unassembled WGS sequence"/>
</dbReference>
<evidence type="ECO:0000313" key="2">
    <source>
        <dbReference type="Proteomes" id="UP000197032"/>
    </source>
</evidence>
<proteinExistence type="predicted"/>
<evidence type="ECO:0000313" key="1">
    <source>
        <dbReference type="EMBL" id="GAW92609.1"/>
    </source>
</evidence>
<sequence>MRVRAFTIDLAGKRGYDLIVADPEATVQDYLDALEQLTMNDSIYLSRNVGGQCEGCDRCCGERIPLTYIDILRLKRSQYLQKVTGGRVDLRYILDRFCYVVVEGPSVDIMLRTGEDGYCIFLDRKERRCFVYPYRPLVCQSFFCCPSSRKARKLREAIVNQGEDELVRKWLLDAGYHGEDLLIHEACDPKVNPDDWPPNCFTGKRYYWEVRLADLCSPSLWRKLTLLSNQKRLKG</sequence>